<keyword evidence="6 7" id="KW-0472">Membrane</keyword>
<feature type="transmembrane region" description="Helical" evidence="7">
    <location>
        <begin position="23"/>
        <end position="42"/>
    </location>
</feature>
<feature type="transmembrane region" description="Helical" evidence="7">
    <location>
        <begin position="80"/>
        <end position="107"/>
    </location>
</feature>
<comment type="similarity">
    <text evidence="7">Belongs to the binding-protein-dependent transport system permease family.</text>
</comment>
<evidence type="ECO:0000256" key="5">
    <source>
        <dbReference type="ARBA" id="ARBA00022989"/>
    </source>
</evidence>
<keyword evidence="5 7" id="KW-1133">Transmembrane helix</keyword>
<proteinExistence type="inferred from homology"/>
<evidence type="ECO:0000259" key="8">
    <source>
        <dbReference type="PROSITE" id="PS50928"/>
    </source>
</evidence>
<evidence type="ECO:0000256" key="7">
    <source>
        <dbReference type="RuleBase" id="RU363032"/>
    </source>
</evidence>
<dbReference type="PANTHER" id="PTHR43744:SF8">
    <property type="entry name" value="SN-GLYCEROL-3-PHOSPHATE TRANSPORT SYSTEM PERMEASE PROTEIN UGPE"/>
    <property type="match status" value="1"/>
</dbReference>
<evidence type="ECO:0000256" key="6">
    <source>
        <dbReference type="ARBA" id="ARBA00023136"/>
    </source>
</evidence>
<dbReference type="PROSITE" id="PS50928">
    <property type="entry name" value="ABC_TM1"/>
    <property type="match status" value="1"/>
</dbReference>
<keyword evidence="2 7" id="KW-0813">Transport</keyword>
<dbReference type="GO" id="GO:0005886">
    <property type="term" value="C:plasma membrane"/>
    <property type="evidence" value="ECO:0007669"/>
    <property type="project" value="UniProtKB-SubCell"/>
</dbReference>
<dbReference type="PANTHER" id="PTHR43744">
    <property type="entry name" value="ABC TRANSPORTER PERMEASE PROTEIN MG189-RELATED-RELATED"/>
    <property type="match status" value="1"/>
</dbReference>
<comment type="subcellular location">
    <subcellularLocation>
        <location evidence="1 7">Cell membrane</location>
        <topology evidence="1 7">Multi-pass membrane protein</topology>
    </subcellularLocation>
</comment>
<feature type="transmembrane region" description="Helical" evidence="7">
    <location>
        <begin position="254"/>
        <end position="274"/>
    </location>
</feature>
<dbReference type="AlphaFoldDB" id="A0ABD5QCQ5"/>
<dbReference type="EMBL" id="JBHSJG010000028">
    <property type="protein sequence ID" value="MFC4987556.1"/>
    <property type="molecule type" value="Genomic_DNA"/>
</dbReference>
<accession>A0ABD5QCQ5</accession>
<feature type="transmembrane region" description="Helical" evidence="7">
    <location>
        <begin position="119"/>
        <end position="143"/>
    </location>
</feature>
<protein>
    <submittedName>
        <fullName evidence="9">Carbohydrate ABC transporter permease</fullName>
    </submittedName>
</protein>
<evidence type="ECO:0000313" key="10">
    <source>
        <dbReference type="Proteomes" id="UP001595925"/>
    </source>
</evidence>
<evidence type="ECO:0000256" key="4">
    <source>
        <dbReference type="ARBA" id="ARBA00022692"/>
    </source>
</evidence>
<feature type="transmembrane region" description="Helical" evidence="7">
    <location>
        <begin position="155"/>
        <end position="173"/>
    </location>
</feature>
<gene>
    <name evidence="9" type="ORF">ACFPFO_07235</name>
</gene>
<keyword evidence="10" id="KW-1185">Reference proteome</keyword>
<dbReference type="InterPro" id="IPR035906">
    <property type="entry name" value="MetI-like_sf"/>
</dbReference>
<dbReference type="InterPro" id="IPR000515">
    <property type="entry name" value="MetI-like"/>
</dbReference>
<comment type="caution">
    <text evidence="9">The sequence shown here is derived from an EMBL/GenBank/DDBJ whole genome shotgun (WGS) entry which is preliminary data.</text>
</comment>
<evidence type="ECO:0000256" key="2">
    <source>
        <dbReference type="ARBA" id="ARBA00022448"/>
    </source>
</evidence>
<feature type="domain" description="ABC transmembrane type-1" evidence="8">
    <location>
        <begin position="84"/>
        <end position="274"/>
    </location>
</feature>
<sequence length="289" mass="32438">MSTDTRGGLLDGVSLTNTRLRTIALYVGLYGTAALFLIPYWYMFATSFMTRELVYSETPYLIPWEVTTYWYQYLIDNSLIGMWTVNTLILAGITTLFVIVVDAMIAYSLTRLEWPGRRVIFGVIVASFMVPGIINLVPVYIIASELGLVNSVWGVVLPSAANPLGVFMLVQFFKDIPEELEEAARLDGFSRLRVFSHIVLPLMRSPLAALGLFIFIWTWNSFVWPLLIFQRETMYTLPIGLVTLQDNLGVTEPGVIMTSAVIASVPLLLVFLVMQKQLVQAVEMQGTTK</sequence>
<organism evidence="9 10">
    <name type="scientific">Saliphagus infecundisoli</name>
    <dbReference type="NCBI Taxonomy" id="1849069"/>
    <lineage>
        <taxon>Archaea</taxon>
        <taxon>Methanobacteriati</taxon>
        <taxon>Methanobacteriota</taxon>
        <taxon>Stenosarchaea group</taxon>
        <taxon>Halobacteria</taxon>
        <taxon>Halobacteriales</taxon>
        <taxon>Natrialbaceae</taxon>
        <taxon>Saliphagus</taxon>
    </lineage>
</organism>
<dbReference type="Gene3D" id="1.10.3720.10">
    <property type="entry name" value="MetI-like"/>
    <property type="match status" value="1"/>
</dbReference>
<feature type="transmembrane region" description="Helical" evidence="7">
    <location>
        <begin position="194"/>
        <end position="219"/>
    </location>
</feature>
<evidence type="ECO:0000256" key="1">
    <source>
        <dbReference type="ARBA" id="ARBA00004651"/>
    </source>
</evidence>
<dbReference type="RefSeq" id="WP_224828121.1">
    <property type="nucleotide sequence ID" value="NZ_JAIVEF010000004.1"/>
</dbReference>
<reference evidence="9 10" key="1">
    <citation type="journal article" date="2019" name="Int. J. Syst. Evol. Microbiol.">
        <title>The Global Catalogue of Microorganisms (GCM) 10K type strain sequencing project: providing services to taxonomists for standard genome sequencing and annotation.</title>
        <authorList>
            <consortium name="The Broad Institute Genomics Platform"/>
            <consortium name="The Broad Institute Genome Sequencing Center for Infectious Disease"/>
            <person name="Wu L."/>
            <person name="Ma J."/>
        </authorList>
    </citation>
    <scope>NUCLEOTIDE SEQUENCE [LARGE SCALE GENOMIC DNA]</scope>
    <source>
        <strain evidence="9 10">CGMCC 1.15824</strain>
    </source>
</reference>
<dbReference type="CDD" id="cd06261">
    <property type="entry name" value="TM_PBP2"/>
    <property type="match status" value="1"/>
</dbReference>
<evidence type="ECO:0000256" key="3">
    <source>
        <dbReference type="ARBA" id="ARBA00022475"/>
    </source>
</evidence>
<keyword evidence="4 7" id="KW-0812">Transmembrane</keyword>
<dbReference type="SUPFAM" id="SSF161098">
    <property type="entry name" value="MetI-like"/>
    <property type="match status" value="1"/>
</dbReference>
<keyword evidence="3" id="KW-1003">Cell membrane</keyword>
<dbReference type="Pfam" id="PF00528">
    <property type="entry name" value="BPD_transp_1"/>
    <property type="match status" value="1"/>
</dbReference>
<name>A0ABD5QCQ5_9EURY</name>
<evidence type="ECO:0000313" key="9">
    <source>
        <dbReference type="EMBL" id="MFC4987556.1"/>
    </source>
</evidence>
<dbReference type="Proteomes" id="UP001595925">
    <property type="component" value="Unassembled WGS sequence"/>
</dbReference>